<dbReference type="RefSeq" id="WP_169788745.1">
    <property type="nucleotide sequence ID" value="NZ_CP012332.1"/>
</dbReference>
<evidence type="ECO:0000313" key="6">
    <source>
        <dbReference type="Proteomes" id="UP000055590"/>
    </source>
</evidence>
<feature type="compositionally biased region" description="Low complexity" evidence="2">
    <location>
        <begin position="154"/>
        <end position="167"/>
    </location>
</feature>
<evidence type="ECO:0000256" key="2">
    <source>
        <dbReference type="SAM" id="MobiDB-lite"/>
    </source>
</evidence>
<keyword evidence="3" id="KW-1133">Transmembrane helix</keyword>
<dbReference type="InterPro" id="IPR000253">
    <property type="entry name" value="FHA_dom"/>
</dbReference>
<gene>
    <name evidence="5" type="ORF">AKJ08_1025</name>
</gene>
<evidence type="ECO:0000256" key="3">
    <source>
        <dbReference type="SAM" id="Phobius"/>
    </source>
</evidence>
<dbReference type="EMBL" id="CP012332">
    <property type="protein sequence ID" value="AKU90638.1"/>
    <property type="molecule type" value="Genomic_DNA"/>
</dbReference>
<dbReference type="CDD" id="cd00060">
    <property type="entry name" value="FHA"/>
    <property type="match status" value="1"/>
</dbReference>
<dbReference type="Gene3D" id="2.60.200.20">
    <property type="match status" value="1"/>
</dbReference>
<accession>A0A0K1PAS1</accession>
<dbReference type="InterPro" id="IPR019734">
    <property type="entry name" value="TPR_rpt"/>
</dbReference>
<dbReference type="PROSITE" id="PS50006">
    <property type="entry name" value="FHA_DOMAIN"/>
    <property type="match status" value="1"/>
</dbReference>
<feature type="domain" description="FHA" evidence="4">
    <location>
        <begin position="54"/>
        <end position="103"/>
    </location>
</feature>
<keyword evidence="3" id="KW-0472">Membrane</keyword>
<feature type="repeat" description="TPR" evidence="1">
    <location>
        <begin position="407"/>
        <end position="440"/>
    </location>
</feature>
<reference evidence="5 6" key="1">
    <citation type="submission" date="2015-08" db="EMBL/GenBank/DDBJ databases">
        <authorList>
            <person name="Babu N.S."/>
            <person name="Beckwith C.J."/>
            <person name="Beseler K.G."/>
            <person name="Brison A."/>
            <person name="Carone J.V."/>
            <person name="Caskin T.P."/>
            <person name="Diamond M."/>
            <person name="Durham M.E."/>
            <person name="Foxe J.M."/>
            <person name="Go M."/>
            <person name="Henderson B.A."/>
            <person name="Jones I.B."/>
            <person name="McGettigan J.A."/>
            <person name="Micheletti S.J."/>
            <person name="Nasrallah M.E."/>
            <person name="Ortiz D."/>
            <person name="Piller C.R."/>
            <person name="Privatt S.R."/>
            <person name="Schneider S.L."/>
            <person name="Sharp S."/>
            <person name="Smith T.C."/>
            <person name="Stanton J.D."/>
            <person name="Ullery H.E."/>
            <person name="Wilson R.J."/>
            <person name="Serrano M.G."/>
            <person name="Buck G."/>
            <person name="Lee V."/>
            <person name="Wang Y."/>
            <person name="Carvalho R."/>
            <person name="Voegtly L."/>
            <person name="Shi R."/>
            <person name="Duckworth R."/>
            <person name="Johnson A."/>
            <person name="Loviza R."/>
            <person name="Walstead R."/>
            <person name="Shah Z."/>
            <person name="Kiflezghi M."/>
            <person name="Wade K."/>
            <person name="Ball S.L."/>
            <person name="Bradley K.W."/>
            <person name="Asai D.J."/>
            <person name="Bowman C.A."/>
            <person name="Russell D.A."/>
            <person name="Pope W.H."/>
            <person name="Jacobs-Sera D."/>
            <person name="Hendrix R.W."/>
            <person name="Hatfull G.F."/>
        </authorList>
    </citation>
    <scope>NUCLEOTIDE SEQUENCE [LARGE SCALE GENOMIC DNA]</scope>
    <source>
        <strain evidence="5 6">DSM 27710</strain>
    </source>
</reference>
<dbReference type="SMART" id="SM00028">
    <property type="entry name" value="TPR"/>
    <property type="match status" value="2"/>
</dbReference>
<feature type="region of interest" description="Disordered" evidence="2">
    <location>
        <begin position="358"/>
        <end position="403"/>
    </location>
</feature>
<dbReference type="SUPFAM" id="SSF49879">
    <property type="entry name" value="SMAD/FHA domain"/>
    <property type="match status" value="1"/>
</dbReference>
<dbReference type="PROSITE" id="PS50005">
    <property type="entry name" value="TPR"/>
    <property type="match status" value="2"/>
</dbReference>
<dbReference type="SUPFAM" id="SSF48452">
    <property type="entry name" value="TPR-like"/>
    <property type="match status" value="1"/>
</dbReference>
<keyword evidence="3" id="KW-0812">Transmembrane</keyword>
<dbReference type="Pfam" id="PF00498">
    <property type="entry name" value="FHA"/>
    <property type="match status" value="1"/>
</dbReference>
<dbReference type="AlphaFoldDB" id="A0A0K1PAS1"/>
<proteinExistence type="predicted"/>
<protein>
    <submittedName>
        <fullName evidence="5">FHA domain containing protein</fullName>
    </submittedName>
</protein>
<dbReference type="Proteomes" id="UP000055590">
    <property type="component" value="Chromosome"/>
</dbReference>
<feature type="region of interest" description="Disordered" evidence="2">
    <location>
        <begin position="131"/>
        <end position="172"/>
    </location>
</feature>
<dbReference type="InterPro" id="IPR050923">
    <property type="entry name" value="Cell_Proc_Reg/RNA_Proc"/>
</dbReference>
<feature type="repeat" description="TPR" evidence="1">
    <location>
        <begin position="216"/>
        <end position="249"/>
    </location>
</feature>
<evidence type="ECO:0000259" key="4">
    <source>
        <dbReference type="PROSITE" id="PS50006"/>
    </source>
</evidence>
<organism evidence="5 6">
    <name type="scientific">Vulgatibacter incomptus</name>
    <dbReference type="NCBI Taxonomy" id="1391653"/>
    <lineage>
        <taxon>Bacteria</taxon>
        <taxon>Pseudomonadati</taxon>
        <taxon>Myxococcota</taxon>
        <taxon>Myxococcia</taxon>
        <taxon>Myxococcales</taxon>
        <taxon>Cystobacterineae</taxon>
        <taxon>Vulgatibacteraceae</taxon>
        <taxon>Vulgatibacter</taxon>
    </lineage>
</organism>
<dbReference type="InterPro" id="IPR011990">
    <property type="entry name" value="TPR-like_helical_dom_sf"/>
</dbReference>
<dbReference type="SMART" id="SM00240">
    <property type="entry name" value="FHA"/>
    <property type="match status" value="1"/>
</dbReference>
<evidence type="ECO:0000256" key="1">
    <source>
        <dbReference type="PROSITE-ProRule" id="PRU00339"/>
    </source>
</evidence>
<keyword evidence="1" id="KW-0802">TPR repeat</keyword>
<dbReference type="InterPro" id="IPR008984">
    <property type="entry name" value="SMAD_FHA_dom_sf"/>
</dbReference>
<sequence>MSGESGLWPFRVSLEAACETQPHTIVREATPGAKLIVTEGPGAERSFDLDGSEWMIGRSRSCEIPLPDPSISRRHLLIRRKGGVFVAIDQGSENGTLVEGASIAELVLSNGHELVLGDTTLRFVAAADGTMGESETKTRETAMEEGGPTRLLAGPTPSSGTQSSPSSMRRRKGPRLAVGAAALLTIVGVAAIGIGIGGRRASAPPPVVSPGGEGEAFAAFQRGLGLVRDGDWDEAASLFAEARTLDPDNAELERYAERAQKEAAEQVRAADVRMQLEQGDSDRAEAVFAQIDPESLVFEREGGSLRAAIDALRAVAGEPLDEAERQGAPIDRESTRFAATGSSRAGAGRLAAIEREATGRGIALPNQNGRASGASSRETRRAAVRNPSAGPTEALGSARSAGGDDVARRHFEAGLRALEGGNLERAAEHLGESLRLDPGNAAAKAAMDKLRGRAEGLFREAYAERNTDPAGARRKLAVVVRLSRPGEALYEKATSWLAKLEGPR</sequence>
<evidence type="ECO:0000313" key="5">
    <source>
        <dbReference type="EMBL" id="AKU90638.1"/>
    </source>
</evidence>
<feature type="transmembrane region" description="Helical" evidence="3">
    <location>
        <begin position="176"/>
        <end position="196"/>
    </location>
</feature>
<dbReference type="STRING" id="1391653.AKJ08_1025"/>
<feature type="compositionally biased region" description="Polar residues" evidence="2">
    <location>
        <begin position="365"/>
        <end position="376"/>
    </location>
</feature>
<dbReference type="PANTHER" id="PTHR23308">
    <property type="entry name" value="NUCLEAR INHIBITOR OF PROTEIN PHOSPHATASE-1"/>
    <property type="match status" value="1"/>
</dbReference>
<dbReference type="KEGG" id="vin:AKJ08_1025"/>
<keyword evidence="6" id="KW-1185">Reference proteome</keyword>
<name>A0A0K1PAS1_9BACT</name>
<dbReference type="Gene3D" id="1.25.40.10">
    <property type="entry name" value="Tetratricopeptide repeat domain"/>
    <property type="match status" value="1"/>
</dbReference>